<dbReference type="AlphaFoldDB" id="A0A0J9H1B6"/>
<proteinExistence type="predicted"/>
<reference evidence="1 2" key="1">
    <citation type="submission" date="2015-06" db="EMBL/GenBank/DDBJ databases">
        <title>Draft genome sequence of an Alphaproteobacteria species associated to the Mediterranean sponge Oscarella lobularis.</title>
        <authorList>
            <person name="Jourda C."/>
            <person name="Santini S."/>
            <person name="Claverie J.-M."/>
        </authorList>
    </citation>
    <scope>NUCLEOTIDE SEQUENCE [LARGE SCALE GENOMIC DNA]</scope>
    <source>
        <strain evidence="1">IGS</strain>
    </source>
</reference>
<evidence type="ECO:0000313" key="2">
    <source>
        <dbReference type="Proteomes" id="UP000037178"/>
    </source>
</evidence>
<dbReference type="EMBL" id="LFTY01000002">
    <property type="protein sequence ID" value="KMW59543.1"/>
    <property type="molecule type" value="Genomic_DNA"/>
</dbReference>
<sequence>MFDAMTKSAEIWLMVDPVGDQVAPVSTRAFKTVTAPVSRVLARNCVALFLDPEGRVHRIEAIHPQRPGPLCMLRLWLGQATPARFVFEPVDAPLDDIRTMVLDAMMYSRKNGAKLRADWWLFTASEAQVRTQLATAQSLAELHAMMRFPAEENCLDLL</sequence>
<organism evidence="1 2">
    <name type="scientific">Candidatus Rhodobacter oscarellae</name>
    <dbReference type="NCBI Taxonomy" id="1675527"/>
    <lineage>
        <taxon>Bacteria</taxon>
        <taxon>Pseudomonadati</taxon>
        <taxon>Pseudomonadota</taxon>
        <taxon>Alphaproteobacteria</taxon>
        <taxon>Rhodobacterales</taxon>
        <taxon>Rhodobacter group</taxon>
        <taxon>Rhodobacter</taxon>
    </lineage>
</organism>
<name>A0A0J9H1B6_9RHOB</name>
<protein>
    <submittedName>
        <fullName evidence="1">Uncharacterized protein</fullName>
    </submittedName>
</protein>
<accession>A0A0J9H1B6</accession>
<dbReference type="Proteomes" id="UP000037178">
    <property type="component" value="Unassembled WGS sequence"/>
</dbReference>
<dbReference type="STRING" id="1675527.AIOL_004525"/>
<comment type="caution">
    <text evidence="1">The sequence shown here is derived from an EMBL/GenBank/DDBJ whole genome shotgun (WGS) entry which is preliminary data.</text>
</comment>
<keyword evidence="2" id="KW-1185">Reference proteome</keyword>
<gene>
    <name evidence="1" type="ORF">AIOL_004525</name>
</gene>
<evidence type="ECO:0000313" key="1">
    <source>
        <dbReference type="EMBL" id="KMW59543.1"/>
    </source>
</evidence>
<dbReference type="PATRIC" id="fig|1675527.3.peg.4734"/>